<gene>
    <name evidence="1" type="ORF">CPELLU_LOCUS21017</name>
</gene>
<organism evidence="1 2">
    <name type="scientific">Cetraspora pellucida</name>
    <dbReference type="NCBI Taxonomy" id="1433469"/>
    <lineage>
        <taxon>Eukaryota</taxon>
        <taxon>Fungi</taxon>
        <taxon>Fungi incertae sedis</taxon>
        <taxon>Mucoromycota</taxon>
        <taxon>Glomeromycotina</taxon>
        <taxon>Glomeromycetes</taxon>
        <taxon>Diversisporales</taxon>
        <taxon>Gigasporaceae</taxon>
        <taxon>Cetraspora</taxon>
    </lineage>
</organism>
<dbReference type="EMBL" id="CAJVQA010071662">
    <property type="protein sequence ID" value="CAG8833734.1"/>
    <property type="molecule type" value="Genomic_DNA"/>
</dbReference>
<evidence type="ECO:0000313" key="1">
    <source>
        <dbReference type="EMBL" id="CAG8833734.1"/>
    </source>
</evidence>
<sequence>SNKLAWTHPTLDFSIFYKDNEFKIPTPIKFLHELADSVEKQFIEINKTDHNINHQTY</sequence>
<dbReference type="OrthoDB" id="2477600at2759"/>
<protein>
    <submittedName>
        <fullName evidence="1">16200_t:CDS:1</fullName>
    </submittedName>
</protein>
<reference evidence="1" key="1">
    <citation type="submission" date="2021-06" db="EMBL/GenBank/DDBJ databases">
        <authorList>
            <person name="Kallberg Y."/>
            <person name="Tangrot J."/>
            <person name="Rosling A."/>
        </authorList>
    </citation>
    <scope>NUCLEOTIDE SEQUENCE</scope>
    <source>
        <strain evidence="1">FL966</strain>
    </source>
</reference>
<feature type="non-terminal residue" evidence="1">
    <location>
        <position position="1"/>
    </location>
</feature>
<dbReference type="Proteomes" id="UP000789759">
    <property type="component" value="Unassembled WGS sequence"/>
</dbReference>
<proteinExistence type="predicted"/>
<accession>A0A9N9KI21</accession>
<keyword evidence="2" id="KW-1185">Reference proteome</keyword>
<name>A0A9N9KI21_9GLOM</name>
<evidence type="ECO:0000313" key="2">
    <source>
        <dbReference type="Proteomes" id="UP000789759"/>
    </source>
</evidence>
<comment type="caution">
    <text evidence="1">The sequence shown here is derived from an EMBL/GenBank/DDBJ whole genome shotgun (WGS) entry which is preliminary data.</text>
</comment>
<dbReference type="AlphaFoldDB" id="A0A9N9KI21"/>